<reference evidence="3 4" key="1">
    <citation type="submission" date="2023-08" db="EMBL/GenBank/DDBJ databases">
        <title>Rhodoferax potami sp. nov. and Rhodoferax mekongensis sp. nov., isolated from the Mekong River in Thailand.</title>
        <authorList>
            <person name="Kitikhun S."/>
            <person name="Charoenyingcharoen P."/>
            <person name="Siriarchawattana P."/>
            <person name="Likhitrattanapisal S."/>
            <person name="Nilsakha T."/>
            <person name="Chanpet A."/>
            <person name="Rattanawaree P."/>
            <person name="Ingsriswang S."/>
        </authorList>
    </citation>
    <scope>NUCLEOTIDE SEQUENCE [LARGE SCALE GENOMIC DNA]</scope>
    <source>
        <strain evidence="3 4">TBRC 17307</strain>
    </source>
</reference>
<dbReference type="SUPFAM" id="SSF53850">
    <property type="entry name" value="Periplasmic binding protein-like II"/>
    <property type="match status" value="1"/>
</dbReference>
<dbReference type="InterPro" id="IPR005064">
    <property type="entry name" value="BUG"/>
</dbReference>
<feature type="chain" id="PRO_5047195689" evidence="2">
    <location>
        <begin position="22"/>
        <end position="330"/>
    </location>
</feature>
<evidence type="ECO:0000313" key="3">
    <source>
        <dbReference type="EMBL" id="WNO03528.1"/>
    </source>
</evidence>
<keyword evidence="4" id="KW-1185">Reference proteome</keyword>
<proteinExistence type="inferred from homology"/>
<organism evidence="3 4">
    <name type="scientific">Rhodoferax mekongensis</name>
    <dbReference type="NCBI Taxonomy" id="3068341"/>
    <lineage>
        <taxon>Bacteria</taxon>
        <taxon>Pseudomonadati</taxon>
        <taxon>Pseudomonadota</taxon>
        <taxon>Betaproteobacteria</taxon>
        <taxon>Burkholderiales</taxon>
        <taxon>Comamonadaceae</taxon>
        <taxon>Rhodoferax</taxon>
    </lineage>
</organism>
<evidence type="ECO:0000256" key="1">
    <source>
        <dbReference type="ARBA" id="ARBA00006987"/>
    </source>
</evidence>
<dbReference type="Gene3D" id="3.40.190.10">
    <property type="entry name" value="Periplasmic binding protein-like II"/>
    <property type="match status" value="1"/>
</dbReference>
<dbReference type="Proteomes" id="UP001302257">
    <property type="component" value="Chromosome"/>
</dbReference>
<dbReference type="PANTHER" id="PTHR42928">
    <property type="entry name" value="TRICARBOXYLATE-BINDING PROTEIN"/>
    <property type="match status" value="1"/>
</dbReference>
<dbReference type="PIRSF" id="PIRSF017082">
    <property type="entry name" value="YflP"/>
    <property type="match status" value="1"/>
</dbReference>
<dbReference type="CDD" id="cd07012">
    <property type="entry name" value="PBP2_Bug_TTT"/>
    <property type="match status" value="1"/>
</dbReference>
<accession>A0ABZ0AWL7</accession>
<feature type="signal peptide" evidence="2">
    <location>
        <begin position="1"/>
        <end position="21"/>
    </location>
</feature>
<gene>
    <name evidence="3" type="ORF">RAN89_11415</name>
</gene>
<comment type="similarity">
    <text evidence="1">Belongs to the UPF0065 (bug) family.</text>
</comment>
<dbReference type="Gene3D" id="3.40.190.150">
    <property type="entry name" value="Bordetella uptake gene, domain 1"/>
    <property type="match status" value="1"/>
</dbReference>
<sequence length="330" mass="34883">MKLLFKSLCSVLMMVCAAALAGPEGGRCIAPAKAGGGFDLTCQLARDMLAQPHNSRPPLAVVYQPGGIGALAFKNTVTQQPPDGKTVVAFSSGSLLNLAQNRFGPYNTRSVRWLAAVGMDYGVVAVPRESPYKNLPQLLEALRDKPGSIVFGAGGSIGSQDWMKAALLARAAGVGHKVMRFVAFEGGGEALSALGDNHVQVLAGDAAEVGRQVEQGVAVRVLAVLSEKRLAGRWAHVPTAREQGFDIVWPILRGLYMAPGVSDRDFKEWTDALAKAAGQPATARALTKAGMNPAWITGRALDQLVDQQVENYRKLAADFGLAPRTGSLQP</sequence>
<evidence type="ECO:0000313" key="4">
    <source>
        <dbReference type="Proteomes" id="UP001302257"/>
    </source>
</evidence>
<protein>
    <submittedName>
        <fullName evidence="3">Tripartite tricarboxylate transporter substrate-binding protein</fullName>
    </submittedName>
</protein>
<name>A0ABZ0AWL7_9BURK</name>
<dbReference type="InterPro" id="IPR042100">
    <property type="entry name" value="Bug_dom1"/>
</dbReference>
<dbReference type="PANTHER" id="PTHR42928:SF3">
    <property type="entry name" value="UPF0065 PROTEIN YFLP"/>
    <property type="match status" value="1"/>
</dbReference>
<keyword evidence="2" id="KW-0732">Signal</keyword>
<dbReference type="RefSeq" id="WP_313866422.1">
    <property type="nucleotide sequence ID" value="NZ_CP132507.1"/>
</dbReference>
<evidence type="ECO:0000256" key="2">
    <source>
        <dbReference type="SAM" id="SignalP"/>
    </source>
</evidence>
<dbReference type="EMBL" id="CP132507">
    <property type="protein sequence ID" value="WNO03528.1"/>
    <property type="molecule type" value="Genomic_DNA"/>
</dbReference>
<dbReference type="Pfam" id="PF03401">
    <property type="entry name" value="TctC"/>
    <property type="match status" value="1"/>
</dbReference>